<organism evidence="1">
    <name type="scientific">mine drainage metagenome</name>
    <dbReference type="NCBI Taxonomy" id="410659"/>
    <lineage>
        <taxon>unclassified sequences</taxon>
        <taxon>metagenomes</taxon>
        <taxon>ecological metagenomes</taxon>
    </lineage>
</organism>
<proteinExistence type="predicted"/>
<reference evidence="1" key="2">
    <citation type="journal article" date="2014" name="ISME J.">
        <title>Microbial stratification in low pH oxic and suboxic macroscopic growths along an acid mine drainage.</title>
        <authorList>
            <person name="Mendez-Garcia C."/>
            <person name="Mesa V."/>
            <person name="Sprenger R.R."/>
            <person name="Richter M."/>
            <person name="Diez M.S."/>
            <person name="Solano J."/>
            <person name="Bargiela R."/>
            <person name="Golyshina O.V."/>
            <person name="Manteca A."/>
            <person name="Ramos J.L."/>
            <person name="Gallego J.R."/>
            <person name="Llorente I."/>
            <person name="Martins Dos Santos V.A."/>
            <person name="Jensen O.N."/>
            <person name="Pelaez A.I."/>
            <person name="Sanchez J."/>
            <person name="Ferrer M."/>
        </authorList>
    </citation>
    <scope>NUCLEOTIDE SEQUENCE</scope>
</reference>
<dbReference type="AlphaFoldDB" id="T1CC82"/>
<feature type="non-terminal residue" evidence="1">
    <location>
        <position position="150"/>
    </location>
</feature>
<reference evidence="1" key="1">
    <citation type="submission" date="2013-08" db="EMBL/GenBank/DDBJ databases">
        <authorList>
            <person name="Mendez C."/>
            <person name="Richter M."/>
            <person name="Ferrer M."/>
            <person name="Sanchez J."/>
        </authorList>
    </citation>
    <scope>NUCLEOTIDE SEQUENCE</scope>
</reference>
<feature type="non-terminal residue" evidence="1">
    <location>
        <position position="1"/>
    </location>
</feature>
<comment type="caution">
    <text evidence="1">The sequence shown here is derived from an EMBL/GenBank/DDBJ whole genome shotgun (WGS) entry which is preliminary data.</text>
</comment>
<evidence type="ECO:0000313" key="1">
    <source>
        <dbReference type="EMBL" id="EQD79912.1"/>
    </source>
</evidence>
<protein>
    <submittedName>
        <fullName evidence="1">ABC-2 type transporter</fullName>
    </submittedName>
</protein>
<sequence length="150" mass="16940">LNLLKNFKMELFQGPPSVLSEQVQRGHAQFMVRIPNRFGRAMLGRDPLPVQMVAGPTVEPAIYNLFEQTLRGVLLRVYLKQLLAPVKAMQPELDLEFLSKLHFKIAGKLLHGVSLYQVNGKNQRPSSVQQNVPAWLVFAMFFIAIPLSTT</sequence>
<name>T1CC82_9ZZZZ</name>
<gene>
    <name evidence="1" type="ORF">B1A_01439</name>
</gene>
<accession>T1CC82</accession>
<dbReference type="EMBL" id="AUZX01001094">
    <property type="protein sequence ID" value="EQD79912.1"/>
    <property type="molecule type" value="Genomic_DNA"/>
</dbReference>